<dbReference type="KEGG" id="tet:TTHERM_00812820"/>
<feature type="coiled-coil region" evidence="1">
    <location>
        <begin position="87"/>
        <end position="114"/>
    </location>
</feature>
<proteinExistence type="predicted"/>
<accession>Q22SU9</accession>
<protein>
    <submittedName>
        <fullName evidence="3">Uncharacterized protein</fullName>
    </submittedName>
</protein>
<feature type="compositionally biased region" description="Low complexity" evidence="2">
    <location>
        <begin position="939"/>
        <end position="949"/>
    </location>
</feature>
<dbReference type="EMBL" id="GG662841">
    <property type="protein sequence ID" value="EAR88365.2"/>
    <property type="molecule type" value="Genomic_DNA"/>
</dbReference>
<feature type="region of interest" description="Disordered" evidence="2">
    <location>
        <begin position="260"/>
        <end position="288"/>
    </location>
</feature>
<evidence type="ECO:0000313" key="4">
    <source>
        <dbReference type="Proteomes" id="UP000009168"/>
    </source>
</evidence>
<dbReference type="RefSeq" id="XP_001008610.2">
    <property type="nucleotide sequence ID" value="XM_001008610.2"/>
</dbReference>
<evidence type="ECO:0000313" key="3">
    <source>
        <dbReference type="EMBL" id="EAR88365.2"/>
    </source>
</evidence>
<feature type="coiled-coil region" evidence="1">
    <location>
        <begin position="641"/>
        <end position="739"/>
    </location>
</feature>
<sequence>MGSFQEEYGYLFDKDFYSIQEYIQQFNEGITTINPDEIQSEKDLLEQLTYQVKMYGTKIIELYDVLDQYAQTDRTQLIDDQQQHHQHQQALKKIQNLELEKEALLERLKSVQMNMNTFSDNSIDKIYIMSNSDHNWSDIIQALEEAFRKEESQEEGFELLQTLDYKINTSNIKQFCEWLGACNRQKDNYIERLQEKLPRLSNENTNLLRFMQPNGSFFSIARDLSKNLDQLQNQMLQQQTQYTNKIEYLNQQITELTQDMSINKKTNDPAKKNSRNSSLERGSFSTNYSLKDTSNTNVNLIMELQEQLKLEQQEKDKYLQDLQEIYGEYESLKNKYENLQDASKQNYLKEQLEELKNELSKFKNESSFCNLQEQEKIKEQLSEKENQIEIQSSEISELKKKLNEQIYENKQIREEEEKKWEKKHNEMVEDYKKQLREEKQRELTFRDLNKQIEEGIKQMKQQSLQIEQLEQEKIELEQKLVQIQSSFEESQNQQKQAESVKIQLESEVKELQNKLKQQEQEQISTQSKQSQLDQQIQLLKDSLNQFQKQHKTSLQYEESIRELEKKVADLIEENNQLQDTFTRTVEELVQKNQIISNLQDELFTTNEEMKAYQQNQHQMSKQFDELIDLKEQKWVVLETDNSNLKQSLKLSEQELTECKQQIQQMNVQFEKFKQSYIEKIRMFGENIDQIKEQNEKQMQLKEKELSQLKQNIANQEELIQHYEEALNIKEEKLANSQSQNSSNTRRILRTQDLQTSLNESSSRFSFHNTEDLFNKLTKYKKQVIKLKEKQAELVNELEISRKSFSDLLLAQKELESKYIQLQTEYTKTKIVTHSSSSKEVEQLKEEFIKLQERYESIQKENSSLRNGIFCKDNTFKELEKLMSVNEELLSEIENYKSKLIQKDEEIIKEKILTKQQILAAHKKIDELQRKVQENQAQGTSRSTYRSSSTHRSHLQEITKEVQENQKNILSKQDLQTLLTQKNQEISRLNQIVKSISGTHIPNNDNVNIMTKKKF</sequence>
<gene>
    <name evidence="3" type="ORF">TTHERM_00812820</name>
</gene>
<dbReference type="HOGENOM" id="CLU_300276_0_0_1"/>
<dbReference type="Proteomes" id="UP000009168">
    <property type="component" value="Unassembled WGS sequence"/>
</dbReference>
<dbReference type="InParanoid" id="Q22SU9"/>
<keyword evidence="1" id="KW-0175">Coiled coil</keyword>
<feature type="coiled-coil region" evidence="1">
    <location>
        <begin position="301"/>
        <end position="615"/>
    </location>
</feature>
<organism evidence="3 4">
    <name type="scientific">Tetrahymena thermophila (strain SB210)</name>
    <dbReference type="NCBI Taxonomy" id="312017"/>
    <lineage>
        <taxon>Eukaryota</taxon>
        <taxon>Sar</taxon>
        <taxon>Alveolata</taxon>
        <taxon>Ciliophora</taxon>
        <taxon>Intramacronucleata</taxon>
        <taxon>Oligohymenophorea</taxon>
        <taxon>Hymenostomatida</taxon>
        <taxon>Tetrahymenina</taxon>
        <taxon>Tetrahymenidae</taxon>
        <taxon>Tetrahymena</taxon>
    </lineage>
</organism>
<evidence type="ECO:0000256" key="1">
    <source>
        <dbReference type="SAM" id="Coils"/>
    </source>
</evidence>
<dbReference type="eggNOG" id="KOG1836">
    <property type="taxonomic scope" value="Eukaryota"/>
</dbReference>
<dbReference type="OrthoDB" id="299164at2759"/>
<feature type="compositionally biased region" description="Polar residues" evidence="2">
    <location>
        <begin position="275"/>
        <end position="288"/>
    </location>
</feature>
<reference evidence="4" key="1">
    <citation type="journal article" date="2006" name="PLoS Biol.">
        <title>Macronuclear genome sequence of the ciliate Tetrahymena thermophila, a model eukaryote.</title>
        <authorList>
            <person name="Eisen J.A."/>
            <person name="Coyne R.S."/>
            <person name="Wu M."/>
            <person name="Wu D."/>
            <person name="Thiagarajan M."/>
            <person name="Wortman J.R."/>
            <person name="Badger J.H."/>
            <person name="Ren Q."/>
            <person name="Amedeo P."/>
            <person name="Jones K.M."/>
            <person name="Tallon L.J."/>
            <person name="Delcher A.L."/>
            <person name="Salzberg S.L."/>
            <person name="Silva J.C."/>
            <person name="Haas B.J."/>
            <person name="Majoros W.H."/>
            <person name="Farzad M."/>
            <person name="Carlton J.M."/>
            <person name="Smith R.K. Jr."/>
            <person name="Garg J."/>
            <person name="Pearlman R.E."/>
            <person name="Karrer K.M."/>
            <person name="Sun L."/>
            <person name="Manning G."/>
            <person name="Elde N.C."/>
            <person name="Turkewitz A.P."/>
            <person name="Asai D.J."/>
            <person name="Wilkes D.E."/>
            <person name="Wang Y."/>
            <person name="Cai H."/>
            <person name="Collins K."/>
            <person name="Stewart B.A."/>
            <person name="Lee S.R."/>
            <person name="Wilamowska K."/>
            <person name="Weinberg Z."/>
            <person name="Ruzzo W.L."/>
            <person name="Wloga D."/>
            <person name="Gaertig J."/>
            <person name="Frankel J."/>
            <person name="Tsao C.-C."/>
            <person name="Gorovsky M.A."/>
            <person name="Keeling P.J."/>
            <person name="Waller R.F."/>
            <person name="Patron N.J."/>
            <person name="Cherry J.M."/>
            <person name="Stover N.A."/>
            <person name="Krieger C.J."/>
            <person name="del Toro C."/>
            <person name="Ryder H.F."/>
            <person name="Williamson S.C."/>
            <person name="Barbeau R.A."/>
            <person name="Hamilton E.P."/>
            <person name="Orias E."/>
        </authorList>
    </citation>
    <scope>NUCLEOTIDE SEQUENCE [LARGE SCALE GENOMIC DNA]</scope>
    <source>
        <strain evidence="4">SB210</strain>
    </source>
</reference>
<feature type="coiled-coil region" evidence="1">
    <location>
        <begin position="183"/>
        <end position="241"/>
    </location>
</feature>
<feature type="coiled-coil region" evidence="1">
    <location>
        <begin position="769"/>
        <end position="796"/>
    </location>
</feature>
<name>Q22SU9_TETTS</name>
<dbReference type="GeneID" id="7832968"/>
<dbReference type="STRING" id="312017.Q22SU9"/>
<feature type="region of interest" description="Disordered" evidence="2">
    <location>
        <begin position="930"/>
        <end position="953"/>
    </location>
</feature>
<dbReference type="AlphaFoldDB" id="Q22SU9"/>
<keyword evidence="4" id="KW-1185">Reference proteome</keyword>
<evidence type="ECO:0000256" key="2">
    <source>
        <dbReference type="SAM" id="MobiDB-lite"/>
    </source>
</evidence>